<keyword evidence="4" id="KW-0732">Signal</keyword>
<comment type="caution">
    <text evidence="6">The sequence shown here is derived from an EMBL/GenBank/DDBJ whole genome shotgun (WGS) entry which is preliminary data.</text>
</comment>
<keyword evidence="2" id="KW-0186">Copper</keyword>
<dbReference type="PANTHER" id="PTHR36507:SF1">
    <property type="entry name" value="BLL1555 PROTEIN"/>
    <property type="match status" value="1"/>
</dbReference>
<dbReference type="InterPro" id="IPR052721">
    <property type="entry name" value="ET_Amicyanin"/>
</dbReference>
<keyword evidence="7" id="KW-1185">Reference proteome</keyword>
<dbReference type="PANTHER" id="PTHR36507">
    <property type="entry name" value="BLL1555 PROTEIN"/>
    <property type="match status" value="1"/>
</dbReference>
<dbReference type="Gene3D" id="2.60.40.420">
    <property type="entry name" value="Cupredoxins - blue copper proteins"/>
    <property type="match status" value="1"/>
</dbReference>
<protein>
    <submittedName>
        <fullName evidence="6">Cupredoxin family copper-binding protein</fullName>
    </submittedName>
</protein>
<dbReference type="InterPro" id="IPR008972">
    <property type="entry name" value="Cupredoxin"/>
</dbReference>
<organism evidence="6 7">
    <name type="scientific">Paractinoplanes globisporus</name>
    <dbReference type="NCBI Taxonomy" id="113565"/>
    <lineage>
        <taxon>Bacteria</taxon>
        <taxon>Bacillati</taxon>
        <taxon>Actinomycetota</taxon>
        <taxon>Actinomycetes</taxon>
        <taxon>Micromonosporales</taxon>
        <taxon>Micromonosporaceae</taxon>
        <taxon>Paractinoplanes</taxon>
    </lineage>
</organism>
<feature type="signal peptide" evidence="4">
    <location>
        <begin position="1"/>
        <end position="35"/>
    </location>
</feature>
<evidence type="ECO:0000256" key="2">
    <source>
        <dbReference type="ARBA" id="ARBA00023008"/>
    </source>
</evidence>
<feature type="chain" id="PRO_5045262427" evidence="4">
    <location>
        <begin position="36"/>
        <end position="143"/>
    </location>
</feature>
<dbReference type="Pfam" id="PF00127">
    <property type="entry name" value="Copper-bind"/>
    <property type="match status" value="1"/>
</dbReference>
<sequence length="143" mass="14359">MKGTTASFTYRRHPLVAASLLVVAGAISGCPSSSATPSATATPPPASASAGAASAGPASAAGSSTVEIDNFAFNPATLTVSPGTSVTWKFDDSTDHTVTADDNSFTSQALGAGQTYEHTFATGGTLTYHCSIHPFMKGSIEVK</sequence>
<feature type="domain" description="Blue (type 1) copper" evidence="5">
    <location>
        <begin position="63"/>
        <end position="143"/>
    </location>
</feature>
<evidence type="ECO:0000313" key="6">
    <source>
        <dbReference type="EMBL" id="MFF5289278.1"/>
    </source>
</evidence>
<accession>A0ABW6W835</accession>
<dbReference type="EMBL" id="JBIAZU010000001">
    <property type="protein sequence ID" value="MFF5289278.1"/>
    <property type="molecule type" value="Genomic_DNA"/>
</dbReference>
<dbReference type="InterPro" id="IPR035668">
    <property type="entry name" value="Amicyanin"/>
</dbReference>
<reference evidence="6 7" key="1">
    <citation type="submission" date="2024-10" db="EMBL/GenBank/DDBJ databases">
        <title>The Natural Products Discovery Center: Release of the First 8490 Sequenced Strains for Exploring Actinobacteria Biosynthetic Diversity.</title>
        <authorList>
            <person name="Kalkreuter E."/>
            <person name="Kautsar S.A."/>
            <person name="Yang D."/>
            <person name="Bader C.D."/>
            <person name="Teijaro C.N."/>
            <person name="Fluegel L."/>
            <person name="Davis C.M."/>
            <person name="Simpson J.R."/>
            <person name="Lauterbach L."/>
            <person name="Steele A.D."/>
            <person name="Gui C."/>
            <person name="Meng S."/>
            <person name="Li G."/>
            <person name="Viehrig K."/>
            <person name="Ye F."/>
            <person name="Su P."/>
            <person name="Kiefer A.F."/>
            <person name="Nichols A."/>
            <person name="Cepeda A.J."/>
            <person name="Yan W."/>
            <person name="Fan B."/>
            <person name="Jiang Y."/>
            <person name="Adhikari A."/>
            <person name="Zheng C.-J."/>
            <person name="Schuster L."/>
            <person name="Cowan T.M."/>
            <person name="Smanski M.J."/>
            <person name="Chevrette M.G."/>
            <person name="De Carvalho L.P.S."/>
            <person name="Shen B."/>
        </authorList>
    </citation>
    <scope>NUCLEOTIDE SEQUENCE [LARGE SCALE GENOMIC DNA]</scope>
    <source>
        <strain evidence="6 7">NPDC000087</strain>
    </source>
</reference>
<feature type="region of interest" description="Disordered" evidence="3">
    <location>
        <begin position="33"/>
        <end position="61"/>
    </location>
</feature>
<proteinExistence type="predicted"/>
<evidence type="ECO:0000256" key="1">
    <source>
        <dbReference type="ARBA" id="ARBA00022723"/>
    </source>
</evidence>
<evidence type="ECO:0000256" key="4">
    <source>
        <dbReference type="SAM" id="SignalP"/>
    </source>
</evidence>
<evidence type="ECO:0000313" key="7">
    <source>
        <dbReference type="Proteomes" id="UP001602245"/>
    </source>
</evidence>
<gene>
    <name evidence="6" type="ORF">ACFY35_07560</name>
</gene>
<keyword evidence="1" id="KW-0479">Metal-binding</keyword>
<dbReference type="SUPFAM" id="SSF49503">
    <property type="entry name" value="Cupredoxins"/>
    <property type="match status" value="1"/>
</dbReference>
<evidence type="ECO:0000256" key="3">
    <source>
        <dbReference type="SAM" id="MobiDB-lite"/>
    </source>
</evidence>
<name>A0ABW6W835_9ACTN</name>
<dbReference type="Proteomes" id="UP001602245">
    <property type="component" value="Unassembled WGS sequence"/>
</dbReference>
<dbReference type="CDD" id="cd13921">
    <property type="entry name" value="Amicyanin"/>
    <property type="match status" value="1"/>
</dbReference>
<dbReference type="PROSITE" id="PS51257">
    <property type="entry name" value="PROKAR_LIPOPROTEIN"/>
    <property type="match status" value="1"/>
</dbReference>
<evidence type="ECO:0000259" key="5">
    <source>
        <dbReference type="Pfam" id="PF00127"/>
    </source>
</evidence>
<dbReference type="RefSeq" id="WP_063713515.1">
    <property type="nucleotide sequence ID" value="NZ_JBIAZU010000001.1"/>
</dbReference>
<dbReference type="InterPro" id="IPR000923">
    <property type="entry name" value="BlueCu_1"/>
</dbReference>